<dbReference type="AlphaFoldDB" id="A0A3E3I7M6"/>
<organism evidence="1 3">
    <name type="scientific">Eisenbergiella massiliensis</name>
    <dbReference type="NCBI Taxonomy" id="1720294"/>
    <lineage>
        <taxon>Bacteria</taxon>
        <taxon>Bacillati</taxon>
        <taxon>Bacillota</taxon>
        <taxon>Clostridia</taxon>
        <taxon>Lachnospirales</taxon>
        <taxon>Lachnospiraceae</taxon>
        <taxon>Eisenbergiella</taxon>
    </lineage>
</organism>
<dbReference type="Proteomes" id="UP000260812">
    <property type="component" value="Unassembled WGS sequence"/>
</dbReference>
<dbReference type="Proteomes" id="UP000261166">
    <property type="component" value="Unassembled WGS sequence"/>
</dbReference>
<keyword evidence="3" id="KW-1185">Reference proteome</keyword>
<gene>
    <name evidence="2" type="ORF">DWY69_00985</name>
    <name evidence="1" type="ORF">DXC51_07395</name>
</gene>
<evidence type="ECO:0000313" key="4">
    <source>
        <dbReference type="Proteomes" id="UP000261166"/>
    </source>
</evidence>
<dbReference type="EMBL" id="QVLV01000004">
    <property type="protein sequence ID" value="RGE62424.1"/>
    <property type="molecule type" value="Genomic_DNA"/>
</dbReference>
<evidence type="ECO:0000313" key="1">
    <source>
        <dbReference type="EMBL" id="RGE62424.1"/>
    </source>
</evidence>
<accession>A0A3E3I7M6</accession>
<protein>
    <submittedName>
        <fullName evidence="1">Uncharacterized protein</fullName>
    </submittedName>
</protein>
<evidence type="ECO:0000313" key="2">
    <source>
        <dbReference type="EMBL" id="RGE74572.1"/>
    </source>
</evidence>
<sequence>MPNATSQKHILFSFRYADTVSYMSKIFIHFFFEIISHINHSDYFTITFSDSNKFMYFSSRQEKTE</sequence>
<name>A0A3E3I7M6_9FIRM</name>
<evidence type="ECO:0000313" key="3">
    <source>
        <dbReference type="Proteomes" id="UP000260812"/>
    </source>
</evidence>
<dbReference type="EMBL" id="QVLU01000001">
    <property type="protein sequence ID" value="RGE74572.1"/>
    <property type="molecule type" value="Genomic_DNA"/>
</dbReference>
<comment type="caution">
    <text evidence="1">The sequence shown here is derived from an EMBL/GenBank/DDBJ whole genome shotgun (WGS) entry which is preliminary data.</text>
</comment>
<proteinExistence type="predicted"/>
<reference evidence="1 4" key="1">
    <citation type="submission" date="2018-08" db="EMBL/GenBank/DDBJ databases">
        <title>A genome reference for cultivated species of the human gut microbiota.</title>
        <authorList>
            <person name="Zou Y."/>
            <person name="Xue W."/>
            <person name="Luo G."/>
        </authorList>
    </citation>
    <scope>NUCLEOTIDE SEQUENCE [LARGE SCALE GENOMIC DNA]</scope>
    <source>
        <strain evidence="2 4">AF26-4BH</strain>
        <strain evidence="1">TF05-5AC</strain>
    </source>
</reference>